<dbReference type="AlphaFoldDB" id="A0A922JA35"/>
<evidence type="ECO:0000256" key="1">
    <source>
        <dbReference type="SAM" id="Phobius"/>
    </source>
</evidence>
<gene>
    <name evidence="2" type="ORF">I3842_08G116100</name>
</gene>
<keyword evidence="1" id="KW-1133">Transmembrane helix</keyword>
<dbReference type="Proteomes" id="UP000811246">
    <property type="component" value="Chromosome 8"/>
</dbReference>
<feature type="transmembrane region" description="Helical" evidence="1">
    <location>
        <begin position="69"/>
        <end position="91"/>
    </location>
</feature>
<sequence length="95" mass="11346">MVGHPCKCCCWYDLEIPKYGEKTIKQLLQSLDRLNIEIEKIQSVMDIQTPRHQLEIEAKRRKRKLEKTIYVLTISMSWLIFLGLLISTCWFKEKC</sequence>
<protein>
    <submittedName>
        <fullName evidence="2">Uncharacterized protein</fullName>
    </submittedName>
</protein>
<reference evidence="2" key="1">
    <citation type="submission" date="2021-01" db="EMBL/GenBank/DDBJ databases">
        <authorList>
            <person name="Lovell J.T."/>
            <person name="Bentley N."/>
            <person name="Bhattarai G."/>
            <person name="Jenkins J.W."/>
            <person name="Sreedasyam A."/>
            <person name="Alarcon Y."/>
            <person name="Bock C."/>
            <person name="Boston L."/>
            <person name="Carlson J."/>
            <person name="Cervantes K."/>
            <person name="Clermont K."/>
            <person name="Krom N."/>
            <person name="Kubenka K."/>
            <person name="Mamidi S."/>
            <person name="Mattison C."/>
            <person name="Monteros M."/>
            <person name="Pisani C."/>
            <person name="Plott C."/>
            <person name="Rajasekar S."/>
            <person name="Rhein H.S."/>
            <person name="Rohla C."/>
            <person name="Song M."/>
            <person name="Hilaire R.S."/>
            <person name="Shu S."/>
            <person name="Wells L."/>
            <person name="Wang X."/>
            <person name="Webber J."/>
            <person name="Heerema R.J."/>
            <person name="Klein P."/>
            <person name="Conner P."/>
            <person name="Grauke L."/>
            <person name="Grimwood J."/>
            <person name="Schmutz J."/>
            <person name="Randall J.J."/>
        </authorList>
    </citation>
    <scope>NUCLEOTIDE SEQUENCE</scope>
    <source>
        <tissue evidence="2">Leaf</tissue>
    </source>
</reference>
<name>A0A922JA35_CARIL</name>
<proteinExistence type="predicted"/>
<accession>A0A922JA35</accession>
<comment type="caution">
    <text evidence="2">The sequence shown here is derived from an EMBL/GenBank/DDBJ whole genome shotgun (WGS) entry which is preliminary data.</text>
</comment>
<keyword evidence="1" id="KW-0812">Transmembrane</keyword>
<evidence type="ECO:0000313" key="3">
    <source>
        <dbReference type="Proteomes" id="UP000811246"/>
    </source>
</evidence>
<organism evidence="2 3">
    <name type="scientific">Carya illinoinensis</name>
    <name type="common">Pecan</name>
    <dbReference type="NCBI Taxonomy" id="32201"/>
    <lineage>
        <taxon>Eukaryota</taxon>
        <taxon>Viridiplantae</taxon>
        <taxon>Streptophyta</taxon>
        <taxon>Embryophyta</taxon>
        <taxon>Tracheophyta</taxon>
        <taxon>Spermatophyta</taxon>
        <taxon>Magnoliopsida</taxon>
        <taxon>eudicotyledons</taxon>
        <taxon>Gunneridae</taxon>
        <taxon>Pentapetalae</taxon>
        <taxon>rosids</taxon>
        <taxon>fabids</taxon>
        <taxon>Fagales</taxon>
        <taxon>Juglandaceae</taxon>
        <taxon>Carya</taxon>
    </lineage>
</organism>
<evidence type="ECO:0000313" key="2">
    <source>
        <dbReference type="EMBL" id="KAG6700521.1"/>
    </source>
</evidence>
<keyword evidence="1" id="KW-0472">Membrane</keyword>
<dbReference type="EMBL" id="CM031832">
    <property type="protein sequence ID" value="KAG6700521.1"/>
    <property type="molecule type" value="Genomic_DNA"/>
</dbReference>